<accession>A0A9Q0BQT6</accession>
<evidence type="ECO:0000313" key="1">
    <source>
        <dbReference type="EMBL" id="KAI8041197.1"/>
    </source>
</evidence>
<dbReference type="EMBL" id="JAMKOV010000003">
    <property type="protein sequence ID" value="KAI8041197.1"/>
    <property type="molecule type" value="Genomic_DNA"/>
</dbReference>
<organism evidence="1 2">
    <name type="scientific">Drosophila gunungcola</name>
    <name type="common">fruit fly</name>
    <dbReference type="NCBI Taxonomy" id="103775"/>
    <lineage>
        <taxon>Eukaryota</taxon>
        <taxon>Metazoa</taxon>
        <taxon>Ecdysozoa</taxon>
        <taxon>Arthropoda</taxon>
        <taxon>Hexapoda</taxon>
        <taxon>Insecta</taxon>
        <taxon>Pterygota</taxon>
        <taxon>Neoptera</taxon>
        <taxon>Endopterygota</taxon>
        <taxon>Diptera</taxon>
        <taxon>Brachycera</taxon>
        <taxon>Muscomorpha</taxon>
        <taxon>Ephydroidea</taxon>
        <taxon>Drosophilidae</taxon>
        <taxon>Drosophila</taxon>
        <taxon>Sophophora</taxon>
    </lineage>
</organism>
<dbReference type="AlphaFoldDB" id="A0A9Q0BQT6"/>
<gene>
    <name evidence="1" type="ORF">M5D96_005451</name>
</gene>
<comment type="caution">
    <text evidence="1">The sequence shown here is derived from an EMBL/GenBank/DDBJ whole genome shotgun (WGS) entry which is preliminary data.</text>
</comment>
<protein>
    <submittedName>
        <fullName evidence="1">Uncharacterized protein</fullName>
    </submittedName>
</protein>
<reference evidence="1" key="1">
    <citation type="journal article" date="2023" name="Genome Biol. Evol.">
        <title>Long-read-based Genome Assembly of Drosophila gunungcola Reveals Fewer Chemosensory Genes in Flower-breeding Species.</title>
        <authorList>
            <person name="Negi A."/>
            <person name="Liao B.Y."/>
            <person name="Yeh S.D."/>
        </authorList>
    </citation>
    <scope>NUCLEOTIDE SEQUENCE</scope>
    <source>
        <strain evidence="1">Sukarami</strain>
    </source>
</reference>
<proteinExistence type="predicted"/>
<sequence>MEILLPRTVPLNHSGNRRLKCGHKMFKGSLRVLFPGDHSHKQFLQFVKPKPKQTILRNYS</sequence>
<keyword evidence="2" id="KW-1185">Reference proteome</keyword>
<evidence type="ECO:0000313" key="2">
    <source>
        <dbReference type="Proteomes" id="UP001059596"/>
    </source>
</evidence>
<dbReference type="Proteomes" id="UP001059596">
    <property type="component" value="Unassembled WGS sequence"/>
</dbReference>
<name>A0A9Q0BQT6_9MUSC</name>